<sequence length="124" mass="13647">MKNVNPVGWFDLYVADLARAKRFYETVFSIQLSDLPPEWGRQAMFPADEQGLNISGALVEKTAQHAAGNNTVIYFVTDDCVTEEGRVEAAGGKILQSKMAIGEYGFMSLVMDTEGNTIGLHSRQ</sequence>
<keyword evidence="3" id="KW-1185">Reference proteome</keyword>
<dbReference type="Proteomes" id="UP000240912">
    <property type="component" value="Unassembled WGS sequence"/>
</dbReference>
<dbReference type="PANTHER" id="PTHR33993">
    <property type="entry name" value="GLYOXALASE-RELATED"/>
    <property type="match status" value="1"/>
</dbReference>
<comment type="caution">
    <text evidence="2">The sequence shown here is derived from an EMBL/GenBank/DDBJ whole genome shotgun (WGS) entry which is preliminary data.</text>
</comment>
<gene>
    <name evidence="2" type="ORF">C7T94_10920</name>
</gene>
<dbReference type="OrthoDB" id="9804235at2"/>
<dbReference type="InterPro" id="IPR029068">
    <property type="entry name" value="Glyas_Bleomycin-R_OHBP_Dase"/>
</dbReference>
<dbReference type="InterPro" id="IPR004360">
    <property type="entry name" value="Glyas_Fos-R_dOase_dom"/>
</dbReference>
<keyword evidence="2" id="KW-0456">Lyase</keyword>
<dbReference type="CDD" id="cd07247">
    <property type="entry name" value="SgaA_N_like"/>
    <property type="match status" value="1"/>
</dbReference>
<dbReference type="Pfam" id="PF00903">
    <property type="entry name" value="Glyoxalase"/>
    <property type="match status" value="1"/>
</dbReference>
<organism evidence="2 3">
    <name type="scientific">Pedobacter yulinensis</name>
    <dbReference type="NCBI Taxonomy" id="2126353"/>
    <lineage>
        <taxon>Bacteria</taxon>
        <taxon>Pseudomonadati</taxon>
        <taxon>Bacteroidota</taxon>
        <taxon>Sphingobacteriia</taxon>
        <taxon>Sphingobacteriales</taxon>
        <taxon>Sphingobacteriaceae</taxon>
        <taxon>Pedobacter</taxon>
    </lineage>
</organism>
<evidence type="ECO:0000259" key="1">
    <source>
        <dbReference type="PROSITE" id="PS51819"/>
    </source>
</evidence>
<dbReference type="Gene3D" id="3.10.180.10">
    <property type="entry name" value="2,3-Dihydroxybiphenyl 1,2-Dioxygenase, domain 1"/>
    <property type="match status" value="1"/>
</dbReference>
<dbReference type="SUPFAM" id="SSF54593">
    <property type="entry name" value="Glyoxalase/Bleomycin resistance protein/Dihydroxybiphenyl dioxygenase"/>
    <property type="match status" value="1"/>
</dbReference>
<proteinExistence type="predicted"/>
<dbReference type="InterPro" id="IPR037523">
    <property type="entry name" value="VOC_core"/>
</dbReference>
<dbReference type="AlphaFoldDB" id="A0A2T3HL27"/>
<dbReference type="PROSITE" id="PS51819">
    <property type="entry name" value="VOC"/>
    <property type="match status" value="1"/>
</dbReference>
<protein>
    <submittedName>
        <fullName evidence="2">Lactoylglutathione lyase</fullName>
    </submittedName>
</protein>
<dbReference type="GO" id="GO:0016829">
    <property type="term" value="F:lyase activity"/>
    <property type="evidence" value="ECO:0007669"/>
    <property type="project" value="UniProtKB-KW"/>
</dbReference>
<reference evidence="2 3" key="1">
    <citation type="submission" date="2018-03" db="EMBL/GenBank/DDBJ databases">
        <authorList>
            <person name="Keele B.F."/>
        </authorList>
    </citation>
    <scope>NUCLEOTIDE SEQUENCE [LARGE SCALE GENOMIC DNA]</scope>
    <source>
        <strain evidence="2 3">YL28-9</strain>
    </source>
</reference>
<dbReference type="PANTHER" id="PTHR33993:SF2">
    <property type="entry name" value="VOC DOMAIN-CONTAINING PROTEIN"/>
    <property type="match status" value="1"/>
</dbReference>
<name>A0A2T3HL27_9SPHI</name>
<evidence type="ECO:0000313" key="2">
    <source>
        <dbReference type="EMBL" id="PST83113.1"/>
    </source>
</evidence>
<accession>A0A2T3HL27</accession>
<dbReference type="EMBL" id="PYLS01000005">
    <property type="protein sequence ID" value="PST83113.1"/>
    <property type="molecule type" value="Genomic_DNA"/>
</dbReference>
<dbReference type="RefSeq" id="WP_107215373.1">
    <property type="nucleotide sequence ID" value="NZ_KZ686269.1"/>
</dbReference>
<dbReference type="InterPro" id="IPR052164">
    <property type="entry name" value="Anthracycline_SecMetBiosynth"/>
</dbReference>
<feature type="domain" description="VOC" evidence="1">
    <location>
        <begin position="6"/>
        <end position="123"/>
    </location>
</feature>
<evidence type="ECO:0000313" key="3">
    <source>
        <dbReference type="Proteomes" id="UP000240912"/>
    </source>
</evidence>